<keyword evidence="2" id="KW-1133">Transmembrane helix</keyword>
<feature type="compositionally biased region" description="Polar residues" evidence="1">
    <location>
        <begin position="588"/>
        <end position="597"/>
    </location>
</feature>
<feature type="compositionally biased region" description="Basic residues" evidence="1">
    <location>
        <begin position="600"/>
        <end position="619"/>
    </location>
</feature>
<name>A0ABM3Y0Z5_ERIEU</name>
<dbReference type="Pfam" id="PF18696">
    <property type="entry name" value="SMP_C2CD2L"/>
    <property type="match status" value="1"/>
</dbReference>
<dbReference type="RefSeq" id="XP_060054744.1">
    <property type="nucleotide sequence ID" value="XM_060198761.1"/>
</dbReference>
<accession>A0ABM3Y0Z5</accession>
<feature type="compositionally biased region" description="Pro residues" evidence="1">
    <location>
        <begin position="534"/>
        <end position="544"/>
    </location>
</feature>
<feature type="region of interest" description="Disordered" evidence="1">
    <location>
        <begin position="508"/>
        <end position="649"/>
    </location>
</feature>
<feature type="region of interest" description="Disordered" evidence="1">
    <location>
        <begin position="227"/>
        <end position="253"/>
    </location>
</feature>
<dbReference type="InterPro" id="IPR039934">
    <property type="entry name" value="C2CD2/C2CD2L"/>
</dbReference>
<evidence type="ECO:0000256" key="2">
    <source>
        <dbReference type="SAM" id="Phobius"/>
    </source>
</evidence>
<feature type="compositionally biased region" description="Pro residues" evidence="1">
    <location>
        <begin position="237"/>
        <end position="250"/>
    </location>
</feature>
<protein>
    <submittedName>
        <fullName evidence="5">C2 domain-containing protein 2 isoform X1</fullName>
    </submittedName>
</protein>
<sequence length="675" mass="72208">MSPEGAWLGGAQWSALVALFALALGTVALYLAQWALTRARPRSPGQAPHPHPEWDALLGWVLTLNSWRGRWQAAWVDALNREAARRAGPPHLRFQEPLRPQPLQLAVQRVTSVRGAQEKVLSCHALGGGVRFTVSVGAAQEEERRTYAVQLSELRLQLQLHLQDGQTDVPVRWSCVCPPEASVTILPGVPREDLAAEACAVAGSLGDVLKRLVSSARPSVVLSAQPVARREAQSLQRPPPAPQDPCPPKPPRAHELKLLVKDIQVSILQAAEAPDAPSPRCQLLLSDPRQSFSGTLTKSAAGLGWEEELTFELNAKSKELCLQLSGNQPPAEAPPATATIPLDLFRKQPSGPQSFPLTGGSSEGGPVLGSVTAEFSFLEPCDTKTWRVPTATVERDRTVMPCGTVVTTVTAVKTEPRRASPLCSQSPQRTPVKMRVIEKDIEVQAVTCHHAPISKTLSSSDTELLALSSGDPVAEAAIRQLSQGSGLRLRAPRKKSTLIISGVSKTSLCQDSAGGSAMPDDQDPLDGPPQEDTPAPPAPDPDPAPSEDVTAAPEPPDDELDPWDPEEDPLAVAWGSPAPQHLEGDRLSGSSLSTAESTAPRRHKGGILRRGAKLFRRRPPQKEPGLSQSYSDLALEPPGGTPHRKEATLSRVLHCRLLGRRSGKTANGAPPDPHA</sequence>
<feature type="transmembrane region" description="Helical" evidence="2">
    <location>
        <begin position="12"/>
        <end position="32"/>
    </location>
</feature>
<dbReference type="InterPro" id="IPR040885">
    <property type="entry name" value="SMP_C2CD2L"/>
</dbReference>
<feature type="compositionally biased region" description="Acidic residues" evidence="1">
    <location>
        <begin position="555"/>
        <end position="569"/>
    </location>
</feature>
<proteinExistence type="predicted"/>
<keyword evidence="2" id="KW-0812">Transmembrane</keyword>
<evidence type="ECO:0000313" key="5">
    <source>
        <dbReference type="RefSeq" id="XP_060054744.1"/>
    </source>
</evidence>
<evidence type="ECO:0000259" key="3">
    <source>
        <dbReference type="Pfam" id="PF18696"/>
    </source>
</evidence>
<dbReference type="Proteomes" id="UP001652624">
    <property type="component" value="Chromosome 9"/>
</dbReference>
<keyword evidence="2" id="KW-0472">Membrane</keyword>
<evidence type="ECO:0000256" key="1">
    <source>
        <dbReference type="SAM" id="MobiDB-lite"/>
    </source>
</evidence>
<organism evidence="4 5">
    <name type="scientific">Erinaceus europaeus</name>
    <name type="common">Western European hedgehog</name>
    <dbReference type="NCBI Taxonomy" id="9365"/>
    <lineage>
        <taxon>Eukaryota</taxon>
        <taxon>Metazoa</taxon>
        <taxon>Chordata</taxon>
        <taxon>Craniata</taxon>
        <taxon>Vertebrata</taxon>
        <taxon>Euteleostomi</taxon>
        <taxon>Mammalia</taxon>
        <taxon>Eutheria</taxon>
        <taxon>Laurasiatheria</taxon>
        <taxon>Eulipotyphla</taxon>
        <taxon>Erinaceidae</taxon>
        <taxon>Erinaceinae</taxon>
        <taxon>Erinaceus</taxon>
    </lineage>
</organism>
<feature type="domain" description="Synaptotagmin-like mitochondrial and lipid-binding" evidence="3">
    <location>
        <begin position="71"/>
        <end position="220"/>
    </location>
</feature>
<reference evidence="5" key="1">
    <citation type="submission" date="2025-08" db="UniProtKB">
        <authorList>
            <consortium name="RefSeq"/>
        </authorList>
    </citation>
    <scope>IDENTIFICATION</scope>
</reference>
<keyword evidence="4" id="KW-1185">Reference proteome</keyword>
<dbReference type="PANTHER" id="PTHR21119">
    <property type="entry name" value="C2 DOMAIN-CONTAINING PROTEIN"/>
    <property type="match status" value="1"/>
</dbReference>
<dbReference type="GeneID" id="103111328"/>
<gene>
    <name evidence="5" type="primary">C2CD2</name>
</gene>
<dbReference type="PANTHER" id="PTHR21119:SF7">
    <property type="entry name" value="C2 DOMAIN-CONTAINING PROTEIN 2"/>
    <property type="match status" value="1"/>
</dbReference>
<evidence type="ECO:0000313" key="4">
    <source>
        <dbReference type="Proteomes" id="UP001652624"/>
    </source>
</evidence>